<dbReference type="Pfam" id="PF00027">
    <property type="entry name" value="cNMP_binding"/>
    <property type="match status" value="1"/>
</dbReference>
<dbReference type="GO" id="GO:0044877">
    <property type="term" value="F:protein-containing complex binding"/>
    <property type="evidence" value="ECO:0007669"/>
    <property type="project" value="TreeGrafter"/>
</dbReference>
<keyword evidence="2" id="KW-0812">Transmembrane</keyword>
<keyword evidence="2" id="KW-0472">Membrane</keyword>
<protein>
    <submittedName>
        <fullName evidence="4">Cyclic nucleotide-binding protein</fullName>
    </submittedName>
</protein>
<evidence type="ECO:0000256" key="1">
    <source>
        <dbReference type="ARBA" id="ARBA00023286"/>
    </source>
</evidence>
<dbReference type="OMA" id="MEWHWIG"/>
<reference evidence="4 5" key="1">
    <citation type="journal article" date="2013" name="Curr. Biol.">
        <title>The Genome of the Foraminiferan Reticulomyxa filosa.</title>
        <authorList>
            <person name="Glockner G."/>
            <person name="Hulsmann N."/>
            <person name="Schleicher M."/>
            <person name="Noegel A.A."/>
            <person name="Eichinger L."/>
            <person name="Gallinger C."/>
            <person name="Pawlowski J."/>
            <person name="Sierra R."/>
            <person name="Euteneuer U."/>
            <person name="Pillet L."/>
            <person name="Moustafa A."/>
            <person name="Platzer M."/>
            <person name="Groth M."/>
            <person name="Szafranski K."/>
            <person name="Schliwa M."/>
        </authorList>
    </citation>
    <scope>NUCLEOTIDE SEQUENCE [LARGE SCALE GENOMIC DNA]</scope>
</reference>
<keyword evidence="1" id="KW-0406">Ion transport</keyword>
<dbReference type="SUPFAM" id="SSF51206">
    <property type="entry name" value="cAMP-binding domain-like"/>
    <property type="match status" value="1"/>
</dbReference>
<comment type="caution">
    <text evidence="4">The sequence shown here is derived from an EMBL/GenBank/DDBJ whole genome shotgun (WGS) entry which is preliminary data.</text>
</comment>
<evidence type="ECO:0000313" key="5">
    <source>
        <dbReference type="Proteomes" id="UP000023152"/>
    </source>
</evidence>
<dbReference type="PROSITE" id="PS50042">
    <property type="entry name" value="CNMP_BINDING_3"/>
    <property type="match status" value="1"/>
</dbReference>
<accession>X6NW16</accession>
<sequence length="297" mass="34579">MEWHWIGCTYWLISLKEGFTPANDPNVLSAWTPSDSTLNNGFWSQYLRAYFWAIQVTTGVGNNVTPVSDTEYMFSIVAVVVGVLMYALIVDTPEGKKRRRIEAVKEYLRQRNVSEELTDQIIDYYEYCYTRHISNFDEQMLEDIHSGLQEQLQLEMNQQLLSKQFSNHFLFSTKQHRPLPKKKSKVPRFKELPDQLLLILIHSLVSRIYLPNEVVFLIGERASEMFFVVRGDLEELDPNGKRLEWHTDGSFFGDTIFKPHARRGSTIRCIIHCELLILTKAALRVNLTNFLIISLNL</sequence>
<dbReference type="EMBL" id="ASPP01005451">
    <property type="protein sequence ID" value="ETO30490.1"/>
    <property type="molecule type" value="Genomic_DNA"/>
</dbReference>
<feature type="transmembrane region" description="Helical" evidence="2">
    <location>
        <begin position="72"/>
        <end position="90"/>
    </location>
</feature>
<dbReference type="OrthoDB" id="2152421at2759"/>
<dbReference type="InterPro" id="IPR018490">
    <property type="entry name" value="cNMP-bd_dom_sf"/>
</dbReference>
<dbReference type="InterPro" id="IPR050866">
    <property type="entry name" value="CNG_cation_channel"/>
</dbReference>
<dbReference type="Proteomes" id="UP000023152">
    <property type="component" value="Unassembled WGS sequence"/>
</dbReference>
<dbReference type="Gene3D" id="1.10.287.630">
    <property type="entry name" value="Helix hairpin bin"/>
    <property type="match status" value="1"/>
</dbReference>
<dbReference type="InterPro" id="IPR014710">
    <property type="entry name" value="RmlC-like_jellyroll"/>
</dbReference>
<keyword evidence="2" id="KW-1133">Transmembrane helix</keyword>
<evidence type="ECO:0000256" key="2">
    <source>
        <dbReference type="SAM" id="Phobius"/>
    </source>
</evidence>
<gene>
    <name evidence="4" type="ORF">RFI_06635</name>
</gene>
<dbReference type="Gene3D" id="2.60.120.10">
    <property type="entry name" value="Jelly Rolls"/>
    <property type="match status" value="1"/>
</dbReference>
<dbReference type="PANTHER" id="PTHR45638:SF11">
    <property type="entry name" value="CYCLIC NUCLEOTIDE-GATED CATION CHANNEL SUBUNIT A"/>
    <property type="match status" value="1"/>
</dbReference>
<proteinExistence type="predicted"/>
<evidence type="ECO:0000259" key="3">
    <source>
        <dbReference type="PROSITE" id="PS50042"/>
    </source>
</evidence>
<keyword evidence="1" id="KW-0407">Ion channel</keyword>
<dbReference type="SUPFAM" id="SSF81324">
    <property type="entry name" value="Voltage-gated potassium channels"/>
    <property type="match status" value="1"/>
</dbReference>
<dbReference type="AlphaFoldDB" id="X6NW16"/>
<dbReference type="PANTHER" id="PTHR45638">
    <property type="entry name" value="CYCLIC NUCLEOTIDE-GATED CATION CHANNEL SUBUNIT A"/>
    <property type="match status" value="1"/>
</dbReference>
<dbReference type="CDD" id="cd00038">
    <property type="entry name" value="CAP_ED"/>
    <property type="match status" value="1"/>
</dbReference>
<evidence type="ECO:0000313" key="4">
    <source>
        <dbReference type="EMBL" id="ETO30490.1"/>
    </source>
</evidence>
<feature type="domain" description="Cyclic nucleotide-binding" evidence="3">
    <location>
        <begin position="188"/>
        <end position="284"/>
    </location>
</feature>
<keyword evidence="1" id="KW-0813">Transport</keyword>
<keyword evidence="5" id="KW-1185">Reference proteome</keyword>
<dbReference type="GO" id="GO:0005221">
    <property type="term" value="F:intracellularly cyclic nucleotide-activated monoatomic cation channel activity"/>
    <property type="evidence" value="ECO:0007669"/>
    <property type="project" value="InterPro"/>
</dbReference>
<dbReference type="InterPro" id="IPR000595">
    <property type="entry name" value="cNMP-bd_dom"/>
</dbReference>
<dbReference type="Gene3D" id="1.10.287.70">
    <property type="match status" value="1"/>
</dbReference>
<name>X6NW16_RETFI</name>
<keyword evidence="1" id="KW-1071">Ligand-gated ion channel</keyword>
<organism evidence="4 5">
    <name type="scientific">Reticulomyxa filosa</name>
    <dbReference type="NCBI Taxonomy" id="46433"/>
    <lineage>
        <taxon>Eukaryota</taxon>
        <taxon>Sar</taxon>
        <taxon>Rhizaria</taxon>
        <taxon>Retaria</taxon>
        <taxon>Foraminifera</taxon>
        <taxon>Monothalamids</taxon>
        <taxon>Reticulomyxidae</taxon>
        <taxon>Reticulomyxa</taxon>
    </lineage>
</organism>